<reference evidence="1" key="1">
    <citation type="submission" date="2022-12" db="EMBL/GenBank/DDBJ databases">
        <title>Genome Sequence of Lasiodiplodia mahajangana.</title>
        <authorList>
            <person name="Buettner E."/>
        </authorList>
    </citation>
    <scope>NUCLEOTIDE SEQUENCE</scope>
    <source>
        <strain evidence="1">VT137</strain>
    </source>
</reference>
<proteinExistence type="predicted"/>
<dbReference type="EMBL" id="JAPUUL010003300">
    <property type="protein sequence ID" value="KAJ8123650.1"/>
    <property type="molecule type" value="Genomic_DNA"/>
</dbReference>
<organism evidence="1 2">
    <name type="scientific">Lasiodiplodia mahajangana</name>
    <dbReference type="NCBI Taxonomy" id="1108764"/>
    <lineage>
        <taxon>Eukaryota</taxon>
        <taxon>Fungi</taxon>
        <taxon>Dikarya</taxon>
        <taxon>Ascomycota</taxon>
        <taxon>Pezizomycotina</taxon>
        <taxon>Dothideomycetes</taxon>
        <taxon>Dothideomycetes incertae sedis</taxon>
        <taxon>Botryosphaeriales</taxon>
        <taxon>Botryosphaeriaceae</taxon>
        <taxon>Lasiodiplodia</taxon>
    </lineage>
</organism>
<evidence type="ECO:0000313" key="1">
    <source>
        <dbReference type="EMBL" id="KAJ8123650.1"/>
    </source>
</evidence>
<name>A0ACC2J825_9PEZI</name>
<sequence length="579" mass="66817">MNFPEWSGPRAVRLVRFRGRYHVARIQDRQHDRFGDYILRGIPPDPIKYKKWLKEMRDRYARYQDDEEKSSQICPDSLWHRTTDDTGGIYLVYSSAFPELRDYNPKWVYIVNLDSEVLTINYGVHWKLSNLPRQPDQWRNAIAESIYLPNKPTVSLEKCSEENIRAPAIEMPKPNPGIGYDHCFVTTKTHIAETQKAFLTYVLAKTIVQYKGEIIHFGREWSPEESLPFRELIFALISIASGQSAFQSFPTTFCHIGCRTRGSKSCGLVRLPPSPIWIPKGWIGNQVPLIEFGSVGRAQDRPPYVSPSETIYWFDNVLVSLVLVIDGEAITRAVAWGIEQGRSNFQIIVLTLFEITFAEVSLRNKKPFARVSKAVPLSPLRMKYCMSTHPRNRPEWREGMQKESIPGELCIEHFTGTRDGLQTEFPGLAALVNFFDAGAGRRATSKSPGVFSPELYAKILEFVDYDTWRVCLEVSTEIRAMCLKRYWLDDRRRLARGPFTRPRNSDGHPCLSFDFQDLHKGKVVLTRPAELPTCSVEFDWMPVIGREQNSVMLRVRLQFESAEDIPEKIEESDERKYKF</sequence>
<accession>A0ACC2J825</accession>
<evidence type="ECO:0000313" key="2">
    <source>
        <dbReference type="Proteomes" id="UP001153332"/>
    </source>
</evidence>
<comment type="caution">
    <text evidence="1">The sequence shown here is derived from an EMBL/GenBank/DDBJ whole genome shotgun (WGS) entry which is preliminary data.</text>
</comment>
<keyword evidence="2" id="KW-1185">Reference proteome</keyword>
<protein>
    <submittedName>
        <fullName evidence="1">Uncharacterized protein</fullName>
    </submittedName>
</protein>
<gene>
    <name evidence="1" type="ORF">O1611_g9541</name>
</gene>
<dbReference type="Proteomes" id="UP001153332">
    <property type="component" value="Unassembled WGS sequence"/>
</dbReference>